<name>A0A7J6HBY5_CANSA</name>
<sequence>MLTLKIKLLSDCSFGDKEIGEVQIPIKELLDNYKDDSGEKHMSPAQPAFKAAAGEPVMGYSPGHAAGPSHGYPAPRRYPPARAYPYSPQAGCAPPPLPPQYSELTKQIEGRTICALCDAAAWPVQGLIRYFRSELERTERELLEAAA</sequence>
<dbReference type="InterPro" id="IPR037207">
    <property type="entry name" value="Nuop51_4Fe4S-bd_sf"/>
</dbReference>
<evidence type="ECO:0000313" key="3">
    <source>
        <dbReference type="EMBL" id="KAF4392752.1"/>
    </source>
</evidence>
<protein>
    <recommendedName>
        <fullName evidence="2">NADH-ubiquinone oxidoreductase 51kDa subunit iron-sulphur binding domain-containing protein</fullName>
    </recommendedName>
</protein>
<evidence type="ECO:0000256" key="1">
    <source>
        <dbReference type="SAM" id="MobiDB-lite"/>
    </source>
</evidence>
<dbReference type="Gene3D" id="1.20.1440.230">
    <property type="entry name" value="NADH-ubiquinone oxidoreductase 51kDa subunit, iron-sulphur binding domain"/>
    <property type="match status" value="1"/>
</dbReference>
<comment type="caution">
    <text evidence="3">The sequence shown here is derived from an EMBL/GenBank/DDBJ whole genome shotgun (WGS) entry which is preliminary data.</text>
</comment>
<dbReference type="AlphaFoldDB" id="A0A7J6HBY5"/>
<dbReference type="EMBL" id="JAATIP010000016">
    <property type="protein sequence ID" value="KAF4392752.1"/>
    <property type="molecule type" value="Genomic_DNA"/>
</dbReference>
<dbReference type="Pfam" id="PF10589">
    <property type="entry name" value="NADH_4Fe-4S"/>
    <property type="match status" value="1"/>
</dbReference>
<reference evidence="3 4" key="1">
    <citation type="journal article" date="2020" name="bioRxiv">
        <title>Sequence and annotation of 42 cannabis genomes reveals extensive copy number variation in cannabinoid synthesis and pathogen resistance genes.</title>
        <authorList>
            <person name="Mckernan K.J."/>
            <person name="Helbert Y."/>
            <person name="Kane L.T."/>
            <person name="Ebling H."/>
            <person name="Zhang L."/>
            <person name="Liu B."/>
            <person name="Eaton Z."/>
            <person name="Mclaughlin S."/>
            <person name="Kingan S."/>
            <person name="Baybayan P."/>
            <person name="Concepcion G."/>
            <person name="Jordan M."/>
            <person name="Riva A."/>
            <person name="Barbazuk W."/>
            <person name="Harkins T."/>
        </authorList>
    </citation>
    <scope>NUCLEOTIDE SEQUENCE [LARGE SCALE GENOMIC DNA]</scope>
    <source>
        <strain evidence="4">cv. Jamaican Lion 4</strain>
        <tissue evidence="3">Leaf</tissue>
    </source>
</reference>
<dbReference type="SUPFAM" id="SSF140490">
    <property type="entry name" value="Nqo1C-terminal domain-like"/>
    <property type="match status" value="1"/>
</dbReference>
<gene>
    <name evidence="3" type="ORF">F8388_010775</name>
</gene>
<accession>A0A7J6HBY5</accession>
<dbReference type="InterPro" id="IPR019575">
    <property type="entry name" value="Nuop51_4Fe4S-bd"/>
</dbReference>
<feature type="domain" description="NADH-ubiquinone oxidoreductase 51kDa subunit iron-sulphur binding" evidence="2">
    <location>
        <begin position="102"/>
        <end position="137"/>
    </location>
</feature>
<organism evidence="3 4">
    <name type="scientific">Cannabis sativa</name>
    <name type="common">Hemp</name>
    <name type="synonym">Marijuana</name>
    <dbReference type="NCBI Taxonomy" id="3483"/>
    <lineage>
        <taxon>Eukaryota</taxon>
        <taxon>Viridiplantae</taxon>
        <taxon>Streptophyta</taxon>
        <taxon>Embryophyta</taxon>
        <taxon>Tracheophyta</taxon>
        <taxon>Spermatophyta</taxon>
        <taxon>Magnoliopsida</taxon>
        <taxon>eudicotyledons</taxon>
        <taxon>Gunneridae</taxon>
        <taxon>Pentapetalae</taxon>
        <taxon>rosids</taxon>
        <taxon>fabids</taxon>
        <taxon>Rosales</taxon>
        <taxon>Cannabaceae</taxon>
        <taxon>Cannabis</taxon>
    </lineage>
</organism>
<evidence type="ECO:0000259" key="2">
    <source>
        <dbReference type="Pfam" id="PF10589"/>
    </source>
</evidence>
<evidence type="ECO:0000313" key="4">
    <source>
        <dbReference type="Proteomes" id="UP000525078"/>
    </source>
</evidence>
<dbReference type="Proteomes" id="UP000525078">
    <property type="component" value="Unassembled WGS sequence"/>
</dbReference>
<feature type="region of interest" description="Disordered" evidence="1">
    <location>
        <begin position="60"/>
        <end position="80"/>
    </location>
</feature>
<dbReference type="GO" id="GO:0051539">
    <property type="term" value="F:4 iron, 4 sulfur cluster binding"/>
    <property type="evidence" value="ECO:0007669"/>
    <property type="project" value="InterPro"/>
</dbReference>
<proteinExistence type="predicted"/>